<dbReference type="Proteomes" id="UP000215335">
    <property type="component" value="Unassembled WGS sequence"/>
</dbReference>
<gene>
    <name evidence="2" type="ORF">TSAR_016722</name>
</gene>
<evidence type="ECO:0000313" key="3">
    <source>
        <dbReference type="Proteomes" id="UP000215335"/>
    </source>
</evidence>
<reference evidence="2 3" key="1">
    <citation type="journal article" date="2017" name="Curr. Biol.">
        <title>The Evolution of Venom by Co-option of Single-Copy Genes.</title>
        <authorList>
            <person name="Martinson E.O."/>
            <person name="Mrinalini"/>
            <person name="Kelkar Y.D."/>
            <person name="Chang C.H."/>
            <person name="Werren J.H."/>
        </authorList>
    </citation>
    <scope>NUCLEOTIDE SEQUENCE [LARGE SCALE GENOMIC DNA]</scope>
    <source>
        <strain evidence="2 3">Alberta</strain>
        <tissue evidence="2">Whole body</tissue>
    </source>
</reference>
<evidence type="ECO:0000256" key="1">
    <source>
        <dbReference type="SAM" id="MobiDB-lite"/>
    </source>
</evidence>
<protein>
    <submittedName>
        <fullName evidence="2">Uncharacterized protein</fullName>
    </submittedName>
</protein>
<feature type="compositionally biased region" description="Basic residues" evidence="1">
    <location>
        <begin position="1"/>
        <end position="16"/>
    </location>
</feature>
<dbReference type="OrthoDB" id="7701605at2759"/>
<evidence type="ECO:0000313" key="2">
    <source>
        <dbReference type="EMBL" id="OXU20543.1"/>
    </source>
</evidence>
<dbReference type="EMBL" id="NNAY01002801">
    <property type="protein sequence ID" value="OXU20543.1"/>
    <property type="molecule type" value="Genomic_DNA"/>
</dbReference>
<dbReference type="STRING" id="543379.A0A232EQB2"/>
<sequence length="62" mass="7402">MPRSRRRHRSRSHSRTHSPASPQYDHKRRRVDYESPPRKGTYSGAKVLVCRRNGRKRCSLRS</sequence>
<dbReference type="AlphaFoldDB" id="A0A232EQB2"/>
<name>A0A232EQB2_9HYME</name>
<proteinExistence type="predicted"/>
<keyword evidence="3" id="KW-1185">Reference proteome</keyword>
<comment type="caution">
    <text evidence="2">The sequence shown here is derived from an EMBL/GenBank/DDBJ whole genome shotgun (WGS) entry which is preliminary data.</text>
</comment>
<feature type="region of interest" description="Disordered" evidence="1">
    <location>
        <begin position="1"/>
        <end position="48"/>
    </location>
</feature>
<accession>A0A232EQB2</accession>
<organism evidence="2 3">
    <name type="scientific">Trichomalopsis sarcophagae</name>
    <dbReference type="NCBI Taxonomy" id="543379"/>
    <lineage>
        <taxon>Eukaryota</taxon>
        <taxon>Metazoa</taxon>
        <taxon>Ecdysozoa</taxon>
        <taxon>Arthropoda</taxon>
        <taxon>Hexapoda</taxon>
        <taxon>Insecta</taxon>
        <taxon>Pterygota</taxon>
        <taxon>Neoptera</taxon>
        <taxon>Endopterygota</taxon>
        <taxon>Hymenoptera</taxon>
        <taxon>Apocrita</taxon>
        <taxon>Proctotrupomorpha</taxon>
        <taxon>Chalcidoidea</taxon>
        <taxon>Pteromalidae</taxon>
        <taxon>Pteromalinae</taxon>
        <taxon>Trichomalopsis</taxon>
    </lineage>
</organism>